<dbReference type="RefSeq" id="WP_188532081.1">
    <property type="nucleotide sequence ID" value="NZ_BMGR01000010.1"/>
</dbReference>
<dbReference type="InterPro" id="IPR027065">
    <property type="entry name" value="Lon_Prtase"/>
</dbReference>
<dbReference type="GO" id="GO:0030163">
    <property type="term" value="P:protein catabolic process"/>
    <property type="evidence" value="ECO:0007669"/>
    <property type="project" value="InterPro"/>
</dbReference>
<dbReference type="InterPro" id="IPR020568">
    <property type="entry name" value="Ribosomal_Su5_D2-typ_SF"/>
</dbReference>
<keyword evidence="1" id="KW-0720">Serine protease</keyword>
<keyword evidence="1" id="KW-0378">Hydrolase</keyword>
<dbReference type="GO" id="GO:0004176">
    <property type="term" value="F:ATP-dependent peptidase activity"/>
    <property type="evidence" value="ECO:0007669"/>
    <property type="project" value="UniProtKB-UniRule"/>
</dbReference>
<dbReference type="Gene3D" id="2.30.42.10">
    <property type="match status" value="1"/>
</dbReference>
<feature type="domain" description="Lon proteolytic" evidence="2">
    <location>
        <begin position="239"/>
        <end position="342"/>
    </location>
</feature>
<keyword evidence="4" id="KW-1185">Reference proteome</keyword>
<dbReference type="EC" id="3.4.21.53" evidence="1"/>
<dbReference type="SUPFAM" id="SSF54211">
    <property type="entry name" value="Ribosomal protein S5 domain 2-like"/>
    <property type="match status" value="1"/>
</dbReference>
<dbReference type="AlphaFoldDB" id="A0A917D5K5"/>
<dbReference type="InterPro" id="IPR008269">
    <property type="entry name" value="Lon_proteolytic"/>
</dbReference>
<dbReference type="GO" id="GO:0004252">
    <property type="term" value="F:serine-type endopeptidase activity"/>
    <property type="evidence" value="ECO:0007669"/>
    <property type="project" value="UniProtKB-UniRule"/>
</dbReference>
<dbReference type="PANTHER" id="PTHR10046">
    <property type="entry name" value="ATP DEPENDENT LON PROTEASE FAMILY MEMBER"/>
    <property type="match status" value="1"/>
</dbReference>
<evidence type="ECO:0000313" key="3">
    <source>
        <dbReference type="EMBL" id="GGG12728.1"/>
    </source>
</evidence>
<feature type="active site" evidence="1">
    <location>
        <position position="291"/>
    </location>
</feature>
<dbReference type="EMBL" id="BMGR01000010">
    <property type="protein sequence ID" value="GGG12728.1"/>
    <property type="molecule type" value="Genomic_DNA"/>
</dbReference>
<dbReference type="SUPFAM" id="SSF50156">
    <property type="entry name" value="PDZ domain-like"/>
    <property type="match status" value="1"/>
</dbReference>
<name>A0A917D5K5_9BACL</name>
<comment type="catalytic activity">
    <reaction evidence="1">
        <text>Hydrolysis of proteins in presence of ATP.</text>
        <dbReference type="EC" id="3.4.21.53"/>
    </reaction>
</comment>
<comment type="caution">
    <text evidence="3">The sequence shown here is derived from an EMBL/GenBank/DDBJ whole genome shotgun (WGS) entry which is preliminary data.</text>
</comment>
<dbReference type="Pfam" id="PF05362">
    <property type="entry name" value="Lon_C"/>
    <property type="match status" value="1"/>
</dbReference>
<proteinExistence type="inferred from homology"/>
<protein>
    <recommendedName>
        <fullName evidence="1">endopeptidase La</fullName>
        <ecNumber evidence="1">3.4.21.53</ecNumber>
    </recommendedName>
</protein>
<accession>A0A917D5K5</accession>
<reference evidence="3" key="2">
    <citation type="submission" date="2020-09" db="EMBL/GenBank/DDBJ databases">
        <authorList>
            <person name="Sun Q."/>
            <person name="Zhou Y."/>
        </authorList>
    </citation>
    <scope>NUCLEOTIDE SEQUENCE</scope>
    <source>
        <strain evidence="3">CGMCC 1.12987</strain>
    </source>
</reference>
<dbReference type="Gene3D" id="3.30.230.10">
    <property type="match status" value="1"/>
</dbReference>
<evidence type="ECO:0000313" key="4">
    <source>
        <dbReference type="Proteomes" id="UP000644756"/>
    </source>
</evidence>
<evidence type="ECO:0000256" key="1">
    <source>
        <dbReference type="PROSITE-ProRule" id="PRU01122"/>
    </source>
</evidence>
<organism evidence="3 4">
    <name type="scientific">Paenibacillus abyssi</name>
    <dbReference type="NCBI Taxonomy" id="1340531"/>
    <lineage>
        <taxon>Bacteria</taxon>
        <taxon>Bacillati</taxon>
        <taxon>Bacillota</taxon>
        <taxon>Bacilli</taxon>
        <taxon>Bacillales</taxon>
        <taxon>Paenibacillaceae</taxon>
        <taxon>Paenibacillus</taxon>
    </lineage>
</organism>
<comment type="similarity">
    <text evidence="1">Belongs to the peptidase S16 family.</text>
</comment>
<evidence type="ECO:0000259" key="2">
    <source>
        <dbReference type="PROSITE" id="PS51786"/>
    </source>
</evidence>
<dbReference type="Pfam" id="PF13180">
    <property type="entry name" value="PDZ_2"/>
    <property type="match status" value="1"/>
</dbReference>
<reference evidence="3" key="1">
    <citation type="journal article" date="2014" name="Int. J. Syst. Evol. Microbiol.">
        <title>Complete genome sequence of Corynebacterium casei LMG S-19264T (=DSM 44701T), isolated from a smear-ripened cheese.</title>
        <authorList>
            <consortium name="US DOE Joint Genome Institute (JGI-PGF)"/>
            <person name="Walter F."/>
            <person name="Albersmeier A."/>
            <person name="Kalinowski J."/>
            <person name="Ruckert C."/>
        </authorList>
    </citation>
    <scope>NUCLEOTIDE SEQUENCE</scope>
    <source>
        <strain evidence="3">CGMCC 1.12987</strain>
    </source>
</reference>
<dbReference type="Proteomes" id="UP000644756">
    <property type="component" value="Unassembled WGS sequence"/>
</dbReference>
<dbReference type="InterPro" id="IPR014721">
    <property type="entry name" value="Ribsml_uS5_D2-typ_fold_subgr"/>
</dbReference>
<gene>
    <name evidence="3" type="ORF">GCM10010916_32040</name>
</gene>
<dbReference type="GO" id="GO:0006508">
    <property type="term" value="P:proteolysis"/>
    <property type="evidence" value="ECO:0007669"/>
    <property type="project" value="UniProtKB-KW"/>
</dbReference>
<dbReference type="InterPro" id="IPR001478">
    <property type="entry name" value="PDZ"/>
</dbReference>
<dbReference type="PROSITE" id="PS51786">
    <property type="entry name" value="LON_PROTEOLYTIC"/>
    <property type="match status" value="1"/>
</dbReference>
<dbReference type="GO" id="GO:0005524">
    <property type="term" value="F:ATP binding"/>
    <property type="evidence" value="ECO:0007669"/>
    <property type="project" value="InterPro"/>
</dbReference>
<sequence>MPAGKQSFMSSIWRPALSAALLMIFLLYIPTPFVVYEPGIVEPVTPMIKVASGDPPGEGKFMLTTVHMSFANFWTVARTAWEDDMLLLRKKDVLGGKTREEYVERLVVVMQNSQSDAVEAAYRFAGVKYAIQPEKLVVTDVSSQAEDGFHAGDVLLSVNSSEIKDADSLAKLLAAGGTGETLVWSVLRQGQAVELKTTLQMIPGEPAASDLPKMLGGVLLTEIRNIVPEDKSKAIQIAAGEIGGPSAGLMFALQMVDYLTAGDLSGGLLVAGTGTITPESTVGPIGGIALKVTAAHRKGAQLFLAPKENVQEAKAQAEKIGSSMRVEAAGSLQEAVEVLAKIEKPPVRS</sequence>
<feature type="active site" evidence="1">
    <location>
        <position position="246"/>
    </location>
</feature>
<keyword evidence="1" id="KW-0645">Protease</keyword>
<dbReference type="InterPro" id="IPR036034">
    <property type="entry name" value="PDZ_sf"/>
</dbReference>